<gene>
    <name evidence="1" type="ORF">GCM10022280_05940</name>
</gene>
<protein>
    <submittedName>
        <fullName evidence="1">Uncharacterized protein</fullName>
    </submittedName>
</protein>
<organism evidence="1 2">
    <name type="scientific">Sphingomonas swuensis</name>
    <dbReference type="NCBI Taxonomy" id="977800"/>
    <lineage>
        <taxon>Bacteria</taxon>
        <taxon>Pseudomonadati</taxon>
        <taxon>Pseudomonadota</taxon>
        <taxon>Alphaproteobacteria</taxon>
        <taxon>Sphingomonadales</taxon>
        <taxon>Sphingomonadaceae</taxon>
        <taxon>Sphingomonas</taxon>
    </lineage>
</organism>
<dbReference type="EMBL" id="BAABBQ010000001">
    <property type="protein sequence ID" value="GAA4011231.1"/>
    <property type="molecule type" value="Genomic_DNA"/>
</dbReference>
<dbReference type="RefSeq" id="WP_344705904.1">
    <property type="nucleotide sequence ID" value="NZ_BAABBQ010000001.1"/>
</dbReference>
<accession>A0ABP7SGC4</accession>
<dbReference type="Proteomes" id="UP001500235">
    <property type="component" value="Unassembled WGS sequence"/>
</dbReference>
<name>A0ABP7SGC4_9SPHN</name>
<comment type="caution">
    <text evidence="1">The sequence shown here is derived from an EMBL/GenBank/DDBJ whole genome shotgun (WGS) entry which is preliminary data.</text>
</comment>
<reference evidence="2" key="1">
    <citation type="journal article" date="2019" name="Int. J. Syst. Evol. Microbiol.">
        <title>The Global Catalogue of Microorganisms (GCM) 10K type strain sequencing project: providing services to taxonomists for standard genome sequencing and annotation.</title>
        <authorList>
            <consortium name="The Broad Institute Genomics Platform"/>
            <consortium name="The Broad Institute Genome Sequencing Center for Infectious Disease"/>
            <person name="Wu L."/>
            <person name="Ma J."/>
        </authorList>
    </citation>
    <scope>NUCLEOTIDE SEQUENCE [LARGE SCALE GENOMIC DNA]</scope>
    <source>
        <strain evidence="2">JCM 17563</strain>
    </source>
</reference>
<evidence type="ECO:0000313" key="2">
    <source>
        <dbReference type="Proteomes" id="UP001500235"/>
    </source>
</evidence>
<keyword evidence="2" id="KW-1185">Reference proteome</keyword>
<evidence type="ECO:0000313" key="1">
    <source>
        <dbReference type="EMBL" id="GAA4011231.1"/>
    </source>
</evidence>
<proteinExistence type="predicted"/>
<sequence length="111" mass="11322">MVLDPGRDDLALVDDWLLGPVDRAVEQGVGKDRGGFAQSLVIGGAEGGRTKPQLACGVAGQADRLRGIGDRTMLGEKVEEANPPLGGPAIGAVEFGRLGDDVGVGRFVAIG</sequence>